<reference evidence="1" key="2">
    <citation type="journal article" date="2022" name="New Phytol.">
        <title>Evolutionary transition to the ectomycorrhizal habit in the genomes of a hyperdiverse lineage of mushroom-forming fungi.</title>
        <authorList>
            <person name="Looney B."/>
            <person name="Miyauchi S."/>
            <person name="Morin E."/>
            <person name="Drula E."/>
            <person name="Courty P.E."/>
            <person name="Kohler A."/>
            <person name="Kuo A."/>
            <person name="LaButti K."/>
            <person name="Pangilinan J."/>
            <person name="Lipzen A."/>
            <person name="Riley R."/>
            <person name="Andreopoulos W."/>
            <person name="He G."/>
            <person name="Johnson J."/>
            <person name="Nolan M."/>
            <person name="Tritt A."/>
            <person name="Barry K.W."/>
            <person name="Grigoriev I.V."/>
            <person name="Nagy L.G."/>
            <person name="Hibbett D."/>
            <person name="Henrissat B."/>
            <person name="Matheny P.B."/>
            <person name="Labbe J."/>
            <person name="Martin F.M."/>
        </authorList>
    </citation>
    <scope>NUCLEOTIDE SEQUENCE</scope>
    <source>
        <strain evidence="1">HHB10654</strain>
    </source>
</reference>
<dbReference type="EMBL" id="MU277195">
    <property type="protein sequence ID" value="KAI0065498.1"/>
    <property type="molecule type" value="Genomic_DNA"/>
</dbReference>
<sequence>MIKFSAPVSTSSRSADKSAVRRRKRPHPRHQVKKLDKQQLSPDATEYVNLPAFPVDVFLEIFVYLTPEELLNLSRSNKWLRDILTKRVLEPAWRNARDNVPDLPPCPTDMNELRYASLMFDKFCQSCLAEEVCVPIWSTRSRLCDSCLEAEFTAVSKRPRGKNSVGVWLSALKTVSISVPKKDPTGTIPWADMGTIYKKSDLDCLTEHFSSLSLGNDDKPLSERVKELQHLRAVSSDDRKYQEWLSSRLRDVEKAQRQSEADKAKEREQLLQVRFKEISNRLQKMGYTQELLITKLRHPLEKHPVVNVPQELSEEEWEKIRPQLETHMNSLRNTRRRFNRKEVLIARCSSFVRTLNKWALKVPGMADHHFIDLLHLPDVRRIIDAPGDATSISDEDMNTIQARLPEWWAAWLKTLDGRLVQLSPALQVTYDAQQTINHPEAIFVCRKCKTYLSHPSVLFHSHNNGPYKAMYTGPTTEICGDVYEHATRETCLHLPWSHEALQAADRVDRIMNIMSVCGVDPNTQSLEDMPSLDSVRLECVSCAGTVRGAVMNWQSAIRHASSSHLHGEMKWVLTSDAVTARALELEADLRKKSAQTHKGLPFTDCPCTACNQWLDLNNRLEDKDCIPQQGGNTEEFENYRPRDIVVAVFPSGTVDLNQTERFWRICGGAAVLVI</sequence>
<keyword evidence="2" id="KW-1185">Reference proteome</keyword>
<accession>A0ACB8TBG9</accession>
<protein>
    <submittedName>
        <fullName evidence="1">Uncharacterized protein</fullName>
    </submittedName>
</protein>
<evidence type="ECO:0000313" key="1">
    <source>
        <dbReference type="EMBL" id="KAI0065498.1"/>
    </source>
</evidence>
<reference evidence="1" key="1">
    <citation type="submission" date="2021-03" db="EMBL/GenBank/DDBJ databases">
        <authorList>
            <consortium name="DOE Joint Genome Institute"/>
            <person name="Ahrendt S."/>
            <person name="Looney B.P."/>
            <person name="Miyauchi S."/>
            <person name="Morin E."/>
            <person name="Drula E."/>
            <person name="Courty P.E."/>
            <person name="Chicoki N."/>
            <person name="Fauchery L."/>
            <person name="Kohler A."/>
            <person name="Kuo A."/>
            <person name="Labutti K."/>
            <person name="Pangilinan J."/>
            <person name="Lipzen A."/>
            <person name="Riley R."/>
            <person name="Andreopoulos W."/>
            <person name="He G."/>
            <person name="Johnson J."/>
            <person name="Barry K.W."/>
            <person name="Grigoriev I.V."/>
            <person name="Nagy L."/>
            <person name="Hibbett D."/>
            <person name="Henrissat B."/>
            <person name="Matheny P.B."/>
            <person name="Labbe J."/>
            <person name="Martin F."/>
        </authorList>
    </citation>
    <scope>NUCLEOTIDE SEQUENCE</scope>
    <source>
        <strain evidence="1">HHB10654</strain>
    </source>
</reference>
<comment type="caution">
    <text evidence="1">The sequence shown here is derived from an EMBL/GenBank/DDBJ whole genome shotgun (WGS) entry which is preliminary data.</text>
</comment>
<name>A0ACB8TBG9_9AGAM</name>
<organism evidence="1 2">
    <name type="scientific">Artomyces pyxidatus</name>
    <dbReference type="NCBI Taxonomy" id="48021"/>
    <lineage>
        <taxon>Eukaryota</taxon>
        <taxon>Fungi</taxon>
        <taxon>Dikarya</taxon>
        <taxon>Basidiomycota</taxon>
        <taxon>Agaricomycotina</taxon>
        <taxon>Agaricomycetes</taxon>
        <taxon>Russulales</taxon>
        <taxon>Auriscalpiaceae</taxon>
        <taxon>Artomyces</taxon>
    </lineage>
</organism>
<dbReference type="Proteomes" id="UP000814140">
    <property type="component" value="Unassembled WGS sequence"/>
</dbReference>
<gene>
    <name evidence="1" type="ORF">BV25DRAFT_1821919</name>
</gene>
<evidence type="ECO:0000313" key="2">
    <source>
        <dbReference type="Proteomes" id="UP000814140"/>
    </source>
</evidence>
<proteinExistence type="predicted"/>